<sequence length="249" mass="28326">MSRSMDLLPSPIATEESEISQTRHMMDLLGAANESNSNHQTQRLSLSLGSHRLGSSLNSNFVSSSYFLSRAEAVSDDYPFTGHTFASSSTHYTNRGSRLSSELKAEFCSNEIALPEMHELQIRLSKLMGLLEEVEARYEKYYQQMEDVVSLFESLAGIGAARSYTTLALQKMFKHFSNLRYAIISQINVIRRKLSHDLPRINRALSQLSLFDQDSRRNRLSLQQFGMIPSRWQTWRPIRGLPETSVAIL</sequence>
<dbReference type="InterPro" id="IPR050224">
    <property type="entry name" value="TALE_homeobox"/>
</dbReference>
<evidence type="ECO:0000256" key="3">
    <source>
        <dbReference type="ARBA" id="ARBA00023163"/>
    </source>
</evidence>
<comment type="caution">
    <text evidence="7">The sequence shown here is derived from an EMBL/GenBank/DDBJ whole genome shotgun (WGS) entry which is preliminary data.</text>
</comment>
<dbReference type="InterPro" id="IPR006563">
    <property type="entry name" value="POX_dom"/>
</dbReference>
<proteinExistence type="predicted"/>
<protein>
    <recommendedName>
        <fullName evidence="6">POX domain-containing protein</fullName>
    </recommendedName>
</protein>
<dbReference type="Pfam" id="PF07526">
    <property type="entry name" value="POX"/>
    <property type="match status" value="1"/>
</dbReference>
<keyword evidence="3" id="KW-0804">Transcription</keyword>
<evidence type="ECO:0000313" key="7">
    <source>
        <dbReference type="EMBL" id="KAK8596688.1"/>
    </source>
</evidence>
<keyword evidence="1" id="KW-0238">DNA-binding</keyword>
<dbReference type="Proteomes" id="UP001472677">
    <property type="component" value="Unassembled WGS sequence"/>
</dbReference>
<dbReference type="PANTHER" id="PTHR11850">
    <property type="entry name" value="HOMEOBOX PROTEIN TRANSCRIPTION FACTORS"/>
    <property type="match status" value="1"/>
</dbReference>
<dbReference type="SMART" id="SM00574">
    <property type="entry name" value="POX"/>
    <property type="match status" value="1"/>
</dbReference>
<evidence type="ECO:0000256" key="5">
    <source>
        <dbReference type="SAM" id="Coils"/>
    </source>
</evidence>
<evidence type="ECO:0000256" key="1">
    <source>
        <dbReference type="ARBA" id="ARBA00023125"/>
    </source>
</evidence>
<gene>
    <name evidence="7" type="ORF">V6N12_065168</name>
</gene>
<organism evidence="7 8">
    <name type="scientific">Hibiscus sabdariffa</name>
    <name type="common">roselle</name>
    <dbReference type="NCBI Taxonomy" id="183260"/>
    <lineage>
        <taxon>Eukaryota</taxon>
        <taxon>Viridiplantae</taxon>
        <taxon>Streptophyta</taxon>
        <taxon>Embryophyta</taxon>
        <taxon>Tracheophyta</taxon>
        <taxon>Spermatophyta</taxon>
        <taxon>Magnoliopsida</taxon>
        <taxon>eudicotyledons</taxon>
        <taxon>Gunneridae</taxon>
        <taxon>Pentapetalae</taxon>
        <taxon>rosids</taxon>
        <taxon>malvids</taxon>
        <taxon>Malvales</taxon>
        <taxon>Malvaceae</taxon>
        <taxon>Malvoideae</taxon>
        <taxon>Hibiscus</taxon>
    </lineage>
</organism>
<keyword evidence="5" id="KW-0175">Coiled coil</keyword>
<evidence type="ECO:0000313" key="8">
    <source>
        <dbReference type="Proteomes" id="UP001472677"/>
    </source>
</evidence>
<keyword evidence="4" id="KW-0539">Nucleus</keyword>
<keyword evidence="8" id="KW-1185">Reference proteome</keyword>
<feature type="domain" description="POX" evidence="6">
    <location>
        <begin position="55"/>
        <end position="185"/>
    </location>
</feature>
<accession>A0ABR2G8F8</accession>
<dbReference type="EMBL" id="JBBPBM010000002">
    <property type="protein sequence ID" value="KAK8596688.1"/>
    <property type="molecule type" value="Genomic_DNA"/>
</dbReference>
<keyword evidence="2" id="KW-0371">Homeobox</keyword>
<evidence type="ECO:0000259" key="6">
    <source>
        <dbReference type="SMART" id="SM00574"/>
    </source>
</evidence>
<evidence type="ECO:0000256" key="4">
    <source>
        <dbReference type="ARBA" id="ARBA00023242"/>
    </source>
</evidence>
<reference evidence="7 8" key="1">
    <citation type="journal article" date="2024" name="G3 (Bethesda)">
        <title>Genome assembly of Hibiscus sabdariffa L. provides insights into metabolisms of medicinal natural products.</title>
        <authorList>
            <person name="Kim T."/>
        </authorList>
    </citation>
    <scope>NUCLEOTIDE SEQUENCE [LARGE SCALE GENOMIC DNA]</scope>
    <source>
        <strain evidence="7">TK-2024</strain>
        <tissue evidence="7">Old leaves</tissue>
    </source>
</reference>
<name>A0ABR2G8F8_9ROSI</name>
<evidence type="ECO:0000256" key="2">
    <source>
        <dbReference type="ARBA" id="ARBA00023155"/>
    </source>
</evidence>
<feature type="coiled-coil region" evidence="5">
    <location>
        <begin position="117"/>
        <end position="151"/>
    </location>
</feature>